<dbReference type="AlphaFoldDB" id="A0A9X2M600"/>
<dbReference type="InterPro" id="IPR029058">
    <property type="entry name" value="AB_hydrolase_fold"/>
</dbReference>
<protein>
    <submittedName>
        <fullName evidence="1">Uncharacterized protein</fullName>
    </submittedName>
</protein>
<proteinExistence type="predicted"/>
<dbReference type="SUPFAM" id="SSF53474">
    <property type="entry name" value="alpha/beta-Hydrolases"/>
    <property type="match status" value="1"/>
</dbReference>
<evidence type="ECO:0000313" key="2">
    <source>
        <dbReference type="Proteomes" id="UP001142400"/>
    </source>
</evidence>
<dbReference type="RefSeq" id="WP_257635812.1">
    <property type="nucleotide sequence ID" value="NZ_JANIIC010000088.1"/>
</dbReference>
<dbReference type="Gene3D" id="3.40.50.1820">
    <property type="entry name" value="alpha/beta hydrolase"/>
    <property type="match status" value="1"/>
</dbReference>
<accession>A0A9X2M600</accession>
<keyword evidence="2" id="KW-1185">Reference proteome</keyword>
<name>A0A9X2M600_STRMQ</name>
<comment type="caution">
    <text evidence="1">The sequence shown here is derived from an EMBL/GenBank/DDBJ whole genome shotgun (WGS) entry which is preliminary data.</text>
</comment>
<dbReference type="EMBL" id="JANIIC010000088">
    <property type="protein sequence ID" value="MCQ8835688.1"/>
    <property type="molecule type" value="Genomic_DNA"/>
</dbReference>
<reference evidence="1" key="1">
    <citation type="submission" date="2022-06" db="EMBL/GenBank/DDBJ databases">
        <title>WGS of actinobacteria.</title>
        <authorList>
            <person name="Thawai C."/>
        </authorList>
    </citation>
    <scope>NUCLEOTIDE SEQUENCE</scope>
    <source>
        <strain evidence="1">DSM 42010</strain>
    </source>
</reference>
<gene>
    <name evidence="1" type="ORF">NQU54_43425</name>
</gene>
<dbReference type="Proteomes" id="UP001142400">
    <property type="component" value="Unassembled WGS sequence"/>
</dbReference>
<evidence type="ECO:0000313" key="1">
    <source>
        <dbReference type="EMBL" id="MCQ8835688.1"/>
    </source>
</evidence>
<sequence>MNHLKTWREISRGNTDDVVLAVDFDATGRSEARFSDLVKNLKNAVTCWETLPQSLITEPDLTPDDFVEQWMGEVRSHGRPIRAVMGFCVGGVYAAALAERIGEWQEEMPLVILFDPEKASGITLYWQFHKVVGTMDAVLTPAEVAEAQEAGAEAERKHTDLQELGAELLTIFDRFGVIAFDRLGLDDQRRAELTETYRCFVSYLATAERIDPTGVWRNATAFSSTTPTSGLNAARDAYPGAEPRFVGNEHRIATEHRDLLSNGSVADTLARLLQDRAPELD</sequence>
<organism evidence="1 2">
    <name type="scientific">Streptomyces malaysiensis subsp. samsunensis</name>
    <dbReference type="NCBI Taxonomy" id="459658"/>
    <lineage>
        <taxon>Bacteria</taxon>
        <taxon>Bacillati</taxon>
        <taxon>Actinomycetota</taxon>
        <taxon>Actinomycetes</taxon>
        <taxon>Kitasatosporales</taxon>
        <taxon>Streptomycetaceae</taxon>
        <taxon>Streptomyces</taxon>
        <taxon>Streptomyces violaceusniger group</taxon>
    </lineage>
</organism>